<evidence type="ECO:0000256" key="8">
    <source>
        <dbReference type="RuleBase" id="RU000480"/>
    </source>
</evidence>
<dbReference type="PROSITE" id="PS00105">
    <property type="entry name" value="AA_TRANSFER_CLASS_1"/>
    <property type="match status" value="1"/>
</dbReference>
<dbReference type="InterPro" id="IPR015422">
    <property type="entry name" value="PyrdxlP-dep_Trfase_small"/>
</dbReference>
<evidence type="ECO:0000313" key="11">
    <source>
        <dbReference type="Proteomes" id="UP000198406"/>
    </source>
</evidence>
<proteinExistence type="inferred from homology"/>
<keyword evidence="11" id="KW-1185">Reference proteome</keyword>
<comment type="miscellaneous">
    <text evidence="8">In eukaryotes there are cytoplasmic, mitochondrial and chloroplastic isozymes.</text>
</comment>
<evidence type="ECO:0000259" key="9">
    <source>
        <dbReference type="Pfam" id="PF00155"/>
    </source>
</evidence>
<keyword evidence="5 8" id="KW-0808">Transferase</keyword>
<dbReference type="Gene3D" id="3.90.1150.10">
    <property type="entry name" value="Aspartate Aminotransferase, domain 1"/>
    <property type="match status" value="1"/>
</dbReference>
<comment type="subunit">
    <text evidence="3 8">Homodimer.</text>
</comment>
<dbReference type="InterPro" id="IPR004839">
    <property type="entry name" value="Aminotransferase_I/II_large"/>
</dbReference>
<dbReference type="Pfam" id="PF00155">
    <property type="entry name" value="Aminotran_1_2"/>
    <property type="match status" value="1"/>
</dbReference>
<evidence type="ECO:0000256" key="6">
    <source>
        <dbReference type="ARBA" id="ARBA00022898"/>
    </source>
</evidence>
<dbReference type="OrthoDB" id="6752799at2759"/>
<evidence type="ECO:0000256" key="1">
    <source>
        <dbReference type="ARBA" id="ARBA00001933"/>
    </source>
</evidence>
<accession>A0A1Z5J9G0</accession>
<reference evidence="10 11" key="1">
    <citation type="journal article" date="2015" name="Plant Cell">
        <title>Oil accumulation by the oleaginous diatom Fistulifera solaris as revealed by the genome and transcriptome.</title>
        <authorList>
            <person name="Tanaka T."/>
            <person name="Maeda Y."/>
            <person name="Veluchamy A."/>
            <person name="Tanaka M."/>
            <person name="Abida H."/>
            <person name="Marechal E."/>
            <person name="Bowler C."/>
            <person name="Muto M."/>
            <person name="Sunaga Y."/>
            <person name="Tanaka M."/>
            <person name="Yoshino T."/>
            <person name="Taniguchi T."/>
            <person name="Fukuda Y."/>
            <person name="Nemoto M."/>
            <person name="Matsumoto M."/>
            <person name="Wong P.S."/>
            <person name="Aburatani S."/>
            <person name="Fujibuchi W."/>
        </authorList>
    </citation>
    <scope>NUCLEOTIDE SEQUENCE [LARGE SCALE GENOMIC DNA]</scope>
    <source>
        <strain evidence="10 11">JPCC DA0580</strain>
    </source>
</reference>
<evidence type="ECO:0000256" key="5">
    <source>
        <dbReference type="ARBA" id="ARBA00022679"/>
    </source>
</evidence>
<dbReference type="InterPro" id="IPR000796">
    <property type="entry name" value="Asp_trans"/>
</dbReference>
<dbReference type="FunCoup" id="A0A1Z5J9G0">
    <property type="interactions" value="523"/>
</dbReference>
<dbReference type="CDD" id="cd00609">
    <property type="entry name" value="AAT_like"/>
    <property type="match status" value="1"/>
</dbReference>
<dbReference type="EC" id="2.6.1.1" evidence="8"/>
<dbReference type="PANTHER" id="PTHR11879:SF22">
    <property type="entry name" value="ASPARTATE AMINOTRANSFERASE, MITOCHONDRIAL"/>
    <property type="match status" value="1"/>
</dbReference>
<dbReference type="Proteomes" id="UP000198406">
    <property type="component" value="Unassembled WGS sequence"/>
</dbReference>
<dbReference type="InterPro" id="IPR015421">
    <property type="entry name" value="PyrdxlP-dep_Trfase_major"/>
</dbReference>
<keyword evidence="6" id="KW-0663">Pyridoxal phosphate</keyword>
<comment type="catalytic activity">
    <reaction evidence="7 8">
        <text>L-aspartate + 2-oxoglutarate = oxaloacetate + L-glutamate</text>
        <dbReference type="Rhea" id="RHEA:21824"/>
        <dbReference type="ChEBI" id="CHEBI:16452"/>
        <dbReference type="ChEBI" id="CHEBI:16810"/>
        <dbReference type="ChEBI" id="CHEBI:29985"/>
        <dbReference type="ChEBI" id="CHEBI:29991"/>
        <dbReference type="EC" id="2.6.1.1"/>
    </reaction>
</comment>
<dbReference type="EMBL" id="BDSP01000017">
    <property type="protein sequence ID" value="GAX10448.1"/>
    <property type="molecule type" value="Genomic_DNA"/>
</dbReference>
<comment type="cofactor">
    <cofactor evidence="1">
        <name>pyridoxal 5'-phosphate</name>
        <dbReference type="ChEBI" id="CHEBI:597326"/>
    </cofactor>
</comment>
<dbReference type="GO" id="GO:0030170">
    <property type="term" value="F:pyridoxal phosphate binding"/>
    <property type="evidence" value="ECO:0007669"/>
    <property type="project" value="InterPro"/>
</dbReference>
<protein>
    <recommendedName>
        <fullName evidence="8">Aspartate aminotransferase</fullName>
        <ecNumber evidence="8">2.6.1.1</ecNumber>
    </recommendedName>
</protein>
<dbReference type="InterPro" id="IPR015424">
    <property type="entry name" value="PyrdxlP-dep_Trfase"/>
</dbReference>
<dbReference type="PANTHER" id="PTHR11879">
    <property type="entry name" value="ASPARTATE AMINOTRANSFERASE"/>
    <property type="match status" value="1"/>
</dbReference>
<evidence type="ECO:0000313" key="10">
    <source>
        <dbReference type="EMBL" id="GAX10448.1"/>
    </source>
</evidence>
<dbReference type="Gene3D" id="3.40.640.10">
    <property type="entry name" value="Type I PLP-dependent aspartate aminotransferase-like (Major domain)"/>
    <property type="match status" value="1"/>
</dbReference>
<dbReference type="SUPFAM" id="SSF53383">
    <property type="entry name" value="PLP-dependent transferases"/>
    <property type="match status" value="1"/>
</dbReference>
<evidence type="ECO:0000256" key="2">
    <source>
        <dbReference type="ARBA" id="ARBA00007441"/>
    </source>
</evidence>
<dbReference type="GO" id="GO:0006520">
    <property type="term" value="P:amino acid metabolic process"/>
    <property type="evidence" value="ECO:0007669"/>
    <property type="project" value="InterPro"/>
</dbReference>
<evidence type="ECO:0000256" key="3">
    <source>
        <dbReference type="ARBA" id="ARBA00011738"/>
    </source>
</evidence>
<evidence type="ECO:0000256" key="4">
    <source>
        <dbReference type="ARBA" id="ARBA00022576"/>
    </source>
</evidence>
<dbReference type="AlphaFoldDB" id="A0A1Z5J9G0"/>
<dbReference type="GO" id="GO:0004069">
    <property type="term" value="F:L-aspartate:2-oxoglutarate aminotransferase activity"/>
    <property type="evidence" value="ECO:0007669"/>
    <property type="project" value="UniProtKB-EC"/>
</dbReference>
<comment type="caution">
    <text evidence="10">The sequence shown here is derived from an EMBL/GenBank/DDBJ whole genome shotgun (WGS) entry which is preliminary data.</text>
</comment>
<name>A0A1Z5J9G0_FISSO</name>
<sequence>MISKQFISRLGRQSQKFSTRWQSTSPFAAYEMAPLDPIIGLNEEFQRDDFPQKVIVGVGAYRDDAGKPYVLPCVREAEQRLVDQKLDMEYSGIAGDQKFVDLSLKFGYGEDSGALKEGRIQGVQALSGTGGLRVFGEMIRRHGHKHIYVPNPTWGNHIPIFQNSGLEVRKYRYYDASNSSLDFDGMIKDIQDIPAGSCVLLHACAHNPTGMDPTLEQWKQLSELFKKKQLFPFFDAAYQGFASGDAILDAASLRMFVDDGHLLGTIQSFSKNFGLYGHRVGTLSVVGSNAEEAARVVSQMKMVIRPMYSNPPRHGARIVSTILDDPKLKSDFYEQCKGMADRMNTMRTKLRDELEAVGSTRNWDHIVKQIGMFAYSGLNKEQVMEMRSKHHLYCTADGRISMAGVTTGNVSYIANAMHDVSK</sequence>
<keyword evidence="4 8" id="KW-0032">Aminotransferase</keyword>
<comment type="similarity">
    <text evidence="2">Belongs to the class-I pyridoxal-phosphate-dependent aminotransferase family.</text>
</comment>
<dbReference type="FunFam" id="3.90.1150.10:FF:000001">
    <property type="entry name" value="Aspartate aminotransferase"/>
    <property type="match status" value="1"/>
</dbReference>
<feature type="domain" description="Aminotransferase class I/classII large" evidence="9">
    <location>
        <begin position="53"/>
        <end position="416"/>
    </location>
</feature>
<gene>
    <name evidence="10" type="ORF">FisN_21Lh146</name>
</gene>
<dbReference type="InterPro" id="IPR004838">
    <property type="entry name" value="NHTrfase_class1_PyrdxlP-BS"/>
</dbReference>
<organism evidence="10 11">
    <name type="scientific">Fistulifera solaris</name>
    <name type="common">Oleaginous diatom</name>
    <dbReference type="NCBI Taxonomy" id="1519565"/>
    <lineage>
        <taxon>Eukaryota</taxon>
        <taxon>Sar</taxon>
        <taxon>Stramenopiles</taxon>
        <taxon>Ochrophyta</taxon>
        <taxon>Bacillariophyta</taxon>
        <taxon>Bacillariophyceae</taxon>
        <taxon>Bacillariophycidae</taxon>
        <taxon>Naviculales</taxon>
        <taxon>Naviculaceae</taxon>
        <taxon>Fistulifera</taxon>
    </lineage>
</organism>
<evidence type="ECO:0000256" key="7">
    <source>
        <dbReference type="ARBA" id="ARBA00049185"/>
    </source>
</evidence>
<dbReference type="FunFam" id="3.40.640.10:FF:000015">
    <property type="entry name" value="Aspartate aminotransferase"/>
    <property type="match status" value="1"/>
</dbReference>
<dbReference type="NCBIfam" id="NF006719">
    <property type="entry name" value="PRK09257.1"/>
    <property type="match status" value="1"/>
</dbReference>
<dbReference type="PRINTS" id="PR00799">
    <property type="entry name" value="TRANSAMINASE"/>
</dbReference>
<dbReference type="GO" id="GO:0005739">
    <property type="term" value="C:mitochondrion"/>
    <property type="evidence" value="ECO:0007669"/>
    <property type="project" value="TreeGrafter"/>
</dbReference>
<dbReference type="InParanoid" id="A0A1Z5J9G0"/>